<evidence type="ECO:0000313" key="4">
    <source>
        <dbReference type="EMBL" id="MFC4363496.1"/>
    </source>
</evidence>
<comment type="similarity">
    <text evidence="1">Belongs to the bacterial solute-binding protein 3 family.</text>
</comment>
<reference evidence="5" key="1">
    <citation type="journal article" date="2019" name="Int. J. Syst. Evol. Microbiol.">
        <title>The Global Catalogue of Microorganisms (GCM) 10K type strain sequencing project: providing services to taxonomists for standard genome sequencing and annotation.</title>
        <authorList>
            <consortium name="The Broad Institute Genomics Platform"/>
            <consortium name="The Broad Institute Genome Sequencing Center for Infectious Disease"/>
            <person name="Wu L."/>
            <person name="Ma J."/>
        </authorList>
    </citation>
    <scope>NUCLEOTIDE SEQUENCE [LARGE SCALE GENOMIC DNA]</scope>
    <source>
        <strain evidence="5">CECT 8570</strain>
    </source>
</reference>
<feature type="domain" description="Solute-binding protein family 3/N-terminal" evidence="3">
    <location>
        <begin position="31"/>
        <end position="252"/>
    </location>
</feature>
<sequence>MPWLVLLLIWVVTAEAASENRPRLILASDVYCPYTCDPSSGQEGYMVALTRGLLSEQNIAIEYVLTPWSRALQQMHTGQIDGIVGISQARAGDWLLSPPLGYDGITFFSLEPVLPQRLQASNLTWLDGLRLGHVAVRNPGQGTFDRYLEARGLSETPNIMALSGFNPVTSLLRMLHAGRIDVLADNAEVVRYTHRIIGLEGKLFSLGSLQTRALHLALAPTPENRLLMETFNTQLALWRSDGRLSALLAEYGLADWQAPEALVDEKKGRERP</sequence>
<dbReference type="PANTHER" id="PTHR35936">
    <property type="entry name" value="MEMBRANE-BOUND LYTIC MUREIN TRANSGLYCOSYLASE F"/>
    <property type="match status" value="1"/>
</dbReference>
<keyword evidence="5" id="KW-1185">Reference proteome</keyword>
<proteinExistence type="inferred from homology"/>
<evidence type="ECO:0000259" key="3">
    <source>
        <dbReference type="Pfam" id="PF00497"/>
    </source>
</evidence>
<dbReference type="RefSeq" id="WP_290261352.1">
    <property type="nucleotide sequence ID" value="NZ_JAUFQG010000004.1"/>
</dbReference>
<gene>
    <name evidence="4" type="ORF">ACFOX3_14370</name>
</gene>
<dbReference type="SUPFAM" id="SSF53850">
    <property type="entry name" value="Periplasmic binding protein-like II"/>
    <property type="match status" value="1"/>
</dbReference>
<dbReference type="Proteomes" id="UP001595840">
    <property type="component" value="Unassembled WGS sequence"/>
</dbReference>
<accession>A0ABV8V6J9</accession>
<dbReference type="PANTHER" id="PTHR35936:SF25">
    <property type="entry name" value="ABC TRANSPORTER SUBSTRATE-BINDING PROTEIN"/>
    <property type="match status" value="1"/>
</dbReference>
<comment type="caution">
    <text evidence="4">The sequence shown here is derived from an EMBL/GenBank/DDBJ whole genome shotgun (WGS) entry which is preliminary data.</text>
</comment>
<dbReference type="InterPro" id="IPR001638">
    <property type="entry name" value="Solute-binding_3/MltF_N"/>
</dbReference>
<protein>
    <submittedName>
        <fullName evidence="4">Substrate-binding periplasmic protein</fullName>
    </submittedName>
</protein>
<name>A0ABV8V6J9_9GAMM</name>
<dbReference type="Pfam" id="PF00497">
    <property type="entry name" value="SBP_bac_3"/>
    <property type="match status" value="1"/>
</dbReference>
<evidence type="ECO:0000313" key="5">
    <source>
        <dbReference type="Proteomes" id="UP001595840"/>
    </source>
</evidence>
<dbReference type="EMBL" id="JBHSCX010000020">
    <property type="protein sequence ID" value="MFC4363496.1"/>
    <property type="molecule type" value="Genomic_DNA"/>
</dbReference>
<evidence type="ECO:0000256" key="2">
    <source>
        <dbReference type="ARBA" id="ARBA00022729"/>
    </source>
</evidence>
<evidence type="ECO:0000256" key="1">
    <source>
        <dbReference type="ARBA" id="ARBA00010333"/>
    </source>
</evidence>
<keyword evidence="2" id="KW-0732">Signal</keyword>
<organism evidence="4 5">
    <name type="scientific">Simiduia curdlanivorans</name>
    <dbReference type="NCBI Taxonomy" id="1492769"/>
    <lineage>
        <taxon>Bacteria</taxon>
        <taxon>Pseudomonadati</taxon>
        <taxon>Pseudomonadota</taxon>
        <taxon>Gammaproteobacteria</taxon>
        <taxon>Cellvibrionales</taxon>
        <taxon>Cellvibrionaceae</taxon>
        <taxon>Simiduia</taxon>
    </lineage>
</organism>
<dbReference type="Gene3D" id="3.40.190.10">
    <property type="entry name" value="Periplasmic binding protein-like II"/>
    <property type="match status" value="2"/>
</dbReference>